<feature type="domain" description="NurA" evidence="1">
    <location>
        <begin position="60"/>
        <end position="278"/>
    </location>
</feature>
<name>A0ABY7QVY1_9FIRM</name>
<dbReference type="EMBL" id="CP115667">
    <property type="protein sequence ID" value="WBW50521.1"/>
    <property type="molecule type" value="Genomic_DNA"/>
</dbReference>
<evidence type="ECO:0000313" key="2">
    <source>
        <dbReference type="EMBL" id="WBW50521.1"/>
    </source>
</evidence>
<dbReference type="SMART" id="SM00933">
    <property type="entry name" value="NurA"/>
    <property type="match status" value="1"/>
</dbReference>
<protein>
    <submittedName>
        <fullName evidence="2">DNA double-strand break repair nuclease NurA</fullName>
    </submittedName>
</protein>
<evidence type="ECO:0000313" key="3">
    <source>
        <dbReference type="Proteomes" id="UP001210339"/>
    </source>
</evidence>
<keyword evidence="3" id="KW-1185">Reference proteome</keyword>
<proteinExistence type="predicted"/>
<organism evidence="2 3">
    <name type="scientific">Peptoniphilus equinus</name>
    <dbReference type="NCBI Taxonomy" id="3016343"/>
    <lineage>
        <taxon>Bacteria</taxon>
        <taxon>Bacillati</taxon>
        <taxon>Bacillota</taxon>
        <taxon>Tissierellia</taxon>
        <taxon>Tissierellales</taxon>
        <taxon>Peptoniphilaceae</taxon>
        <taxon>Peptoniphilus</taxon>
    </lineage>
</organism>
<evidence type="ECO:0000259" key="1">
    <source>
        <dbReference type="SMART" id="SM00933"/>
    </source>
</evidence>
<accession>A0ABY7QVY1</accession>
<dbReference type="Pfam" id="PF09376">
    <property type="entry name" value="NurA"/>
    <property type="match status" value="1"/>
</dbReference>
<reference evidence="2 3" key="1">
    <citation type="submission" date="2023-01" db="EMBL/GenBank/DDBJ databases">
        <authorList>
            <person name="Lee S.H."/>
            <person name="Jung H.S."/>
            <person name="Yun J.U."/>
        </authorList>
    </citation>
    <scope>NUCLEOTIDE SEQUENCE [LARGE SCALE GENOMIC DNA]</scope>
    <source>
        <strain evidence="2 3">CBA3646</strain>
    </source>
</reference>
<dbReference type="InterPro" id="IPR018977">
    <property type="entry name" value="NurA_domain"/>
</dbReference>
<sequence length="309" mass="35505">MNDSMERLKVSVEALNEALKTKYTNYFHMSDEVFRRDVLSEIGTLSRLQKLDEASLSSLGELVGVDGSVVKVGGLYPHYVELYRGLAKSTYNQAVTVNDIYTPILERDTEERNRDRMLAKVELDAAIEFLSTYSPRIVMMDGGLIRYNIFDSVHFKRLVNLCREKDVILMGVIKDIKTDLISSTLGLSHGYDRELLHGRLQRGEVLYIDNDISRKYKEADLVSAFLRTGVDSMCIGLDLMAEYEDRLPMMANLVYTLTPEHSRGVPLWLDIVDSEVKLTEAMVRSVLETYLDRDIYRRFFISERDGRTR</sequence>
<dbReference type="RefSeq" id="WP_271192053.1">
    <property type="nucleotide sequence ID" value="NZ_CP115667.1"/>
</dbReference>
<dbReference type="Proteomes" id="UP001210339">
    <property type="component" value="Chromosome"/>
</dbReference>
<gene>
    <name evidence="2" type="ORF">O6R05_02960</name>
</gene>